<keyword evidence="2" id="KW-0645">Protease</keyword>
<name>A0A7J7FRT8_CAMSI</name>
<evidence type="ECO:0000256" key="6">
    <source>
        <dbReference type="SAM" id="SignalP"/>
    </source>
</evidence>
<dbReference type="PANTHER" id="PTHR11010:SF96">
    <property type="entry name" value="LYSOSOMAL PRO-X CARBOXYPEPTIDASE-LIKE ISOFORM X1"/>
    <property type="match status" value="1"/>
</dbReference>
<evidence type="ECO:0000256" key="2">
    <source>
        <dbReference type="ARBA" id="ARBA00022670"/>
    </source>
</evidence>
<evidence type="ECO:0000256" key="4">
    <source>
        <dbReference type="ARBA" id="ARBA00022801"/>
    </source>
</evidence>
<proteinExistence type="inferred from homology"/>
<evidence type="ECO:0000256" key="3">
    <source>
        <dbReference type="ARBA" id="ARBA00022729"/>
    </source>
</evidence>
<evidence type="ECO:0000313" key="7">
    <source>
        <dbReference type="EMBL" id="KAF5931060.1"/>
    </source>
</evidence>
<keyword evidence="5" id="KW-0325">Glycoprotein</keyword>
<dbReference type="Pfam" id="PF05577">
    <property type="entry name" value="Peptidase_S28"/>
    <property type="match status" value="1"/>
</dbReference>
<dbReference type="GO" id="GO:0008239">
    <property type="term" value="F:dipeptidyl-peptidase activity"/>
    <property type="evidence" value="ECO:0007669"/>
    <property type="project" value="TreeGrafter"/>
</dbReference>
<protein>
    <submittedName>
        <fullName evidence="7">Uncharacterized protein</fullName>
    </submittedName>
</protein>
<evidence type="ECO:0000256" key="1">
    <source>
        <dbReference type="ARBA" id="ARBA00011079"/>
    </source>
</evidence>
<sequence length="167" mass="18703">MVVMAMLLVAVMEFGGSEVGGSGGDIDEDDEIDETCSEMQRYMFFAWPFNLTSFTEDCISSFGVPPRPHWVTTYYGGHDIKAILQRFASNIIFSNGLRDPYSSAGVLQDISATVVAVYTVNRSHCLDILPTDQSDPQWLTDQRNTEVKIIQGWINQYYADLLSSSKH</sequence>
<dbReference type="InterPro" id="IPR029058">
    <property type="entry name" value="AB_hydrolase_fold"/>
</dbReference>
<dbReference type="Gene3D" id="3.40.50.1820">
    <property type="entry name" value="alpha/beta hydrolase"/>
    <property type="match status" value="1"/>
</dbReference>
<dbReference type="PANTHER" id="PTHR11010">
    <property type="entry name" value="PROTEASE S28 PRO-X CARBOXYPEPTIDASE-RELATED"/>
    <property type="match status" value="1"/>
</dbReference>
<dbReference type="GO" id="GO:0006508">
    <property type="term" value="P:proteolysis"/>
    <property type="evidence" value="ECO:0007669"/>
    <property type="project" value="UniProtKB-KW"/>
</dbReference>
<dbReference type="GO" id="GO:0070008">
    <property type="term" value="F:serine-type exopeptidase activity"/>
    <property type="evidence" value="ECO:0007669"/>
    <property type="project" value="InterPro"/>
</dbReference>
<feature type="signal peptide" evidence="6">
    <location>
        <begin position="1"/>
        <end position="16"/>
    </location>
</feature>
<dbReference type="EMBL" id="JACBKZ010000015">
    <property type="protein sequence ID" value="KAF5931060.1"/>
    <property type="molecule type" value="Genomic_DNA"/>
</dbReference>
<accession>A0A7J7FRT8</accession>
<keyword evidence="8" id="KW-1185">Reference proteome</keyword>
<dbReference type="Proteomes" id="UP000593564">
    <property type="component" value="Unassembled WGS sequence"/>
</dbReference>
<reference evidence="8" key="1">
    <citation type="journal article" date="2020" name="Nat. Commun.">
        <title>Genome assembly of wild tea tree DASZ reveals pedigree and selection history of tea varieties.</title>
        <authorList>
            <person name="Zhang W."/>
            <person name="Zhang Y."/>
            <person name="Qiu H."/>
            <person name="Guo Y."/>
            <person name="Wan H."/>
            <person name="Zhang X."/>
            <person name="Scossa F."/>
            <person name="Alseekh S."/>
            <person name="Zhang Q."/>
            <person name="Wang P."/>
            <person name="Xu L."/>
            <person name="Schmidt M.H."/>
            <person name="Jia X."/>
            <person name="Li D."/>
            <person name="Zhu A."/>
            <person name="Guo F."/>
            <person name="Chen W."/>
            <person name="Ni D."/>
            <person name="Usadel B."/>
            <person name="Fernie A.R."/>
            <person name="Wen W."/>
        </authorList>
    </citation>
    <scope>NUCLEOTIDE SEQUENCE [LARGE SCALE GENOMIC DNA]</scope>
    <source>
        <strain evidence="8">cv. G240</strain>
    </source>
</reference>
<evidence type="ECO:0000313" key="8">
    <source>
        <dbReference type="Proteomes" id="UP000593564"/>
    </source>
</evidence>
<organism evidence="7 8">
    <name type="scientific">Camellia sinensis</name>
    <name type="common">Tea plant</name>
    <name type="synonym">Thea sinensis</name>
    <dbReference type="NCBI Taxonomy" id="4442"/>
    <lineage>
        <taxon>Eukaryota</taxon>
        <taxon>Viridiplantae</taxon>
        <taxon>Streptophyta</taxon>
        <taxon>Embryophyta</taxon>
        <taxon>Tracheophyta</taxon>
        <taxon>Spermatophyta</taxon>
        <taxon>Magnoliopsida</taxon>
        <taxon>eudicotyledons</taxon>
        <taxon>Gunneridae</taxon>
        <taxon>Pentapetalae</taxon>
        <taxon>asterids</taxon>
        <taxon>Ericales</taxon>
        <taxon>Theaceae</taxon>
        <taxon>Camellia</taxon>
    </lineage>
</organism>
<evidence type="ECO:0000256" key="5">
    <source>
        <dbReference type="ARBA" id="ARBA00023180"/>
    </source>
</evidence>
<keyword evidence="4" id="KW-0378">Hydrolase</keyword>
<feature type="chain" id="PRO_5029480250" evidence="6">
    <location>
        <begin position="17"/>
        <end position="167"/>
    </location>
</feature>
<dbReference type="AlphaFoldDB" id="A0A7J7FRT8"/>
<dbReference type="InterPro" id="IPR008758">
    <property type="entry name" value="Peptidase_S28"/>
</dbReference>
<reference evidence="7 8" key="2">
    <citation type="submission" date="2020-07" db="EMBL/GenBank/DDBJ databases">
        <title>Genome assembly of wild tea tree DASZ reveals pedigree and selection history of tea varieties.</title>
        <authorList>
            <person name="Zhang W."/>
        </authorList>
    </citation>
    <scope>NUCLEOTIDE SEQUENCE [LARGE SCALE GENOMIC DNA]</scope>
    <source>
        <strain evidence="8">cv. G240</strain>
        <tissue evidence="7">Leaf</tissue>
    </source>
</reference>
<comment type="similarity">
    <text evidence="1">Belongs to the peptidase S28 family.</text>
</comment>
<gene>
    <name evidence="7" type="ORF">HYC85_031933</name>
</gene>
<keyword evidence="3 6" id="KW-0732">Signal</keyword>
<comment type="caution">
    <text evidence="7">The sequence shown here is derived from an EMBL/GenBank/DDBJ whole genome shotgun (WGS) entry which is preliminary data.</text>
</comment>